<proteinExistence type="predicted"/>
<protein>
    <submittedName>
        <fullName evidence="1">Diiron oxygenase</fullName>
    </submittedName>
</protein>
<organism evidence="1 2">
    <name type="scientific">Chitiniphilus purpureus</name>
    <dbReference type="NCBI Taxonomy" id="2981137"/>
    <lineage>
        <taxon>Bacteria</taxon>
        <taxon>Pseudomonadati</taxon>
        <taxon>Pseudomonadota</taxon>
        <taxon>Betaproteobacteria</taxon>
        <taxon>Neisseriales</taxon>
        <taxon>Chitinibacteraceae</taxon>
        <taxon>Chitiniphilus</taxon>
    </lineage>
</organism>
<accession>A0ABY6DRZ9</accession>
<dbReference type="Proteomes" id="UP001061302">
    <property type="component" value="Chromosome"/>
</dbReference>
<dbReference type="Gene3D" id="1.10.620.20">
    <property type="entry name" value="Ribonucleotide Reductase, subunit A"/>
    <property type="match status" value="1"/>
</dbReference>
<dbReference type="InterPro" id="IPR012348">
    <property type="entry name" value="RNR-like"/>
</dbReference>
<gene>
    <name evidence="1" type="ORF">N8I74_09090</name>
</gene>
<evidence type="ECO:0000313" key="1">
    <source>
        <dbReference type="EMBL" id="UXY17144.1"/>
    </source>
</evidence>
<dbReference type="InterPro" id="IPR025859">
    <property type="entry name" value="AurF/CmlI"/>
</dbReference>
<reference evidence="1" key="1">
    <citation type="submission" date="2022-10" db="EMBL/GenBank/DDBJ databases">
        <title>Chitiniphilus purpureus sp. nov., a novel chitin-degrading bacterium isolated from crawfish pond sediment.</title>
        <authorList>
            <person name="Li K."/>
        </authorList>
    </citation>
    <scope>NUCLEOTIDE SEQUENCE</scope>
    <source>
        <strain evidence="1">CD1</strain>
    </source>
</reference>
<keyword evidence="2" id="KW-1185">Reference proteome</keyword>
<dbReference type="InterPro" id="IPR009078">
    <property type="entry name" value="Ferritin-like_SF"/>
</dbReference>
<dbReference type="EMBL" id="CP106753">
    <property type="protein sequence ID" value="UXY17144.1"/>
    <property type="molecule type" value="Genomic_DNA"/>
</dbReference>
<evidence type="ECO:0000313" key="2">
    <source>
        <dbReference type="Proteomes" id="UP001061302"/>
    </source>
</evidence>
<dbReference type="RefSeq" id="WP_263126574.1">
    <property type="nucleotide sequence ID" value="NZ_CP106753.1"/>
</dbReference>
<sequence>MNREQLHQINARAHERTFHPAELEWPQSFPQEELDFISRMSFGETGHDYKAIAYITKELAQLAEIERHVSAVLTYVLSELQADDGPLADGFELHHALSCFAAEELQHANLFYRYVRLLSGRDFKYPENLFDMRVAPYQGPDSPYVKLAALCCSAYIGESVITVFERRARAMDPEMQFFFTRLLYLHGLDEARHIQLDHFVFDHVIPSLSPQEKRRMRQILDSTEALNTELAMRFEAHAKQHFEVDYTDGNPGHATQLKLTLAFRELVFGKQDICKVDDAMCDEQRQLIEDFSSSRCVHA</sequence>
<name>A0ABY6DRZ9_9NEIS</name>
<dbReference type="Pfam" id="PF11583">
    <property type="entry name" value="AurF"/>
    <property type="match status" value="1"/>
</dbReference>
<dbReference type="SUPFAM" id="SSF47240">
    <property type="entry name" value="Ferritin-like"/>
    <property type="match status" value="1"/>
</dbReference>